<evidence type="ECO:0000313" key="2">
    <source>
        <dbReference type="Proteomes" id="UP000266178"/>
    </source>
</evidence>
<protein>
    <recommendedName>
        <fullName evidence="3">LPS-assembly protein LptD</fullName>
    </recommendedName>
</protein>
<keyword evidence="2" id="KW-1185">Reference proteome</keyword>
<organism evidence="1 2">
    <name type="scientific">Meiothermus granaticius NBRC 107808</name>
    <dbReference type="NCBI Taxonomy" id="1227551"/>
    <lineage>
        <taxon>Bacteria</taxon>
        <taxon>Thermotogati</taxon>
        <taxon>Deinococcota</taxon>
        <taxon>Deinococci</taxon>
        <taxon>Thermales</taxon>
        <taxon>Thermaceae</taxon>
        <taxon>Meiothermus</taxon>
    </lineage>
</organism>
<evidence type="ECO:0000313" key="1">
    <source>
        <dbReference type="EMBL" id="RIH91241.1"/>
    </source>
</evidence>
<evidence type="ECO:0008006" key="3">
    <source>
        <dbReference type="Google" id="ProtNLM"/>
    </source>
</evidence>
<name>A0A399F9D4_9DEIN</name>
<dbReference type="EMBL" id="QWLB01000051">
    <property type="protein sequence ID" value="RIH91241.1"/>
    <property type="molecule type" value="Genomic_DNA"/>
</dbReference>
<sequence>MALLFLWVSLAWAQGGCTDKPYTLETPQGIAGGGNLDYDGEVAIFSDGACLDTQGLKLTAPELRYDQAAGVLQAQEIEVQTARYHFWAQTGRIEGQILLAEGIRVTTCRCGDDLRVLSQSMRFDTATGEAVLERSELQFHTLGLAQFQELKVTPQSSLLEILGLPSRGSGDSLPLRADFDQGFNVGLQDFPVKTDQKFGIASSLTLVLLNLGSPDPGLGLGMAAEGTDRQGRAYFEVRASGLKSRSLVQDGPILFLHNTEDGHYGFRLRQAWELGGWGLEVYGQIARDENYLYPQMGPQQGLATGSELRYRYAAREGPFGLEFQPFAGIALYDRWPTYLVFGGSLEGRYSGEFSLGLRYDWSTENRPGRFWLERHPATQKISGDLAYLGLTARASGDLLANELVGAVRYGLREPFGELWAQYNFCVGCYGKVTRSDGLEDIERRELQLGFIPNPLSCTDSFSLAPSIGVGYDYGTTQRPGTGWGLTRAGLELRYADCCVVWKVGYQYIFIPQTPDETVAGKFIFGLELR</sequence>
<accession>A0A399F9D4</accession>
<comment type="caution">
    <text evidence="1">The sequence shown here is derived from an EMBL/GenBank/DDBJ whole genome shotgun (WGS) entry which is preliminary data.</text>
</comment>
<proteinExistence type="predicted"/>
<gene>
    <name evidence="1" type="ORF">Mgrana_02858</name>
</gene>
<reference evidence="1 2" key="1">
    <citation type="submission" date="2018-08" db="EMBL/GenBank/DDBJ databases">
        <title>Meiothermus granaticius genome AF-68 sequencing project.</title>
        <authorList>
            <person name="Da Costa M.S."/>
            <person name="Albuquerque L."/>
            <person name="Raposo P."/>
            <person name="Froufe H.J.C."/>
            <person name="Barroso C.S."/>
            <person name="Egas C."/>
        </authorList>
    </citation>
    <scope>NUCLEOTIDE SEQUENCE [LARGE SCALE GENOMIC DNA]</scope>
    <source>
        <strain evidence="1 2">AF-68</strain>
    </source>
</reference>
<dbReference type="Proteomes" id="UP000266178">
    <property type="component" value="Unassembled WGS sequence"/>
</dbReference>
<dbReference type="AlphaFoldDB" id="A0A399F9D4"/>